<organism evidence="1 2">
    <name type="scientific">Herbaspirillum chlorophenolicum</name>
    <dbReference type="NCBI Taxonomy" id="211589"/>
    <lineage>
        <taxon>Bacteria</taxon>
        <taxon>Pseudomonadati</taxon>
        <taxon>Pseudomonadota</taxon>
        <taxon>Betaproteobacteria</taxon>
        <taxon>Burkholderiales</taxon>
        <taxon>Oxalobacteraceae</taxon>
        <taxon>Herbaspirillum</taxon>
    </lineage>
</organism>
<reference evidence="1 2" key="1">
    <citation type="submission" date="2024-10" db="EMBL/GenBank/DDBJ databases">
        <title>The Natural Products Discovery Center: Release of the First 8490 Sequenced Strains for Exploring Actinobacteria Biosynthetic Diversity.</title>
        <authorList>
            <person name="Kalkreuter E."/>
            <person name="Kautsar S.A."/>
            <person name="Yang D."/>
            <person name="Bader C.D."/>
            <person name="Teijaro C.N."/>
            <person name="Fluegel L."/>
            <person name="Davis C.M."/>
            <person name="Simpson J.R."/>
            <person name="Lauterbach L."/>
            <person name="Steele A.D."/>
            <person name="Gui C."/>
            <person name="Meng S."/>
            <person name="Li G."/>
            <person name="Viehrig K."/>
            <person name="Ye F."/>
            <person name="Su P."/>
            <person name="Kiefer A.F."/>
            <person name="Nichols A."/>
            <person name="Cepeda A.J."/>
            <person name="Yan W."/>
            <person name="Fan B."/>
            <person name="Jiang Y."/>
            <person name="Adhikari A."/>
            <person name="Zheng C.-J."/>
            <person name="Schuster L."/>
            <person name="Cowan T.M."/>
            <person name="Smanski M.J."/>
            <person name="Chevrette M.G."/>
            <person name="De Carvalho L.P.S."/>
            <person name="Shen B."/>
        </authorList>
    </citation>
    <scope>NUCLEOTIDE SEQUENCE [LARGE SCALE GENOMIC DNA]</scope>
    <source>
        <strain evidence="1 2">NPDC087045</strain>
    </source>
</reference>
<evidence type="ECO:0000313" key="2">
    <source>
        <dbReference type="Proteomes" id="UP001617427"/>
    </source>
</evidence>
<name>A0ABW8ET54_9BURK</name>
<dbReference type="EMBL" id="JBIUZV010000001">
    <property type="protein sequence ID" value="MFJ3044640.1"/>
    <property type="molecule type" value="Genomic_DNA"/>
</dbReference>
<dbReference type="Proteomes" id="UP001617427">
    <property type="component" value="Unassembled WGS sequence"/>
</dbReference>
<gene>
    <name evidence="1" type="ORF">ACIPEN_02310</name>
</gene>
<proteinExistence type="predicted"/>
<accession>A0ABW8ET54</accession>
<evidence type="ECO:0000313" key="1">
    <source>
        <dbReference type="EMBL" id="MFJ3044640.1"/>
    </source>
</evidence>
<comment type="caution">
    <text evidence="1">The sequence shown here is derived from an EMBL/GenBank/DDBJ whole genome shotgun (WGS) entry which is preliminary data.</text>
</comment>
<sequence>MQNSVALCDLDSGLHVFAYPLEYCMLVGLGVGADAPMQASDLLRRRAADPRRFGGWLPALFNDGSLYVVRRLSSDEEDGGGLLDDQIALGRELLN</sequence>
<keyword evidence="2" id="KW-1185">Reference proteome</keyword>
<dbReference type="RefSeq" id="WP_402698159.1">
    <property type="nucleotide sequence ID" value="NZ_JBIUZV010000001.1"/>
</dbReference>
<protein>
    <submittedName>
        <fullName evidence="1">Uncharacterized protein</fullName>
    </submittedName>
</protein>